<keyword evidence="3 7" id="KW-0812">Transmembrane</keyword>
<feature type="transmembrane region" description="Helical" evidence="8">
    <location>
        <begin position="109"/>
        <end position="131"/>
    </location>
</feature>
<dbReference type="GO" id="GO:0016491">
    <property type="term" value="F:oxidoreductase activity"/>
    <property type="evidence" value="ECO:0007669"/>
    <property type="project" value="UniProtKB-KW"/>
</dbReference>
<feature type="transmembrane region" description="Helical" evidence="8">
    <location>
        <begin position="39"/>
        <end position="57"/>
    </location>
</feature>
<accession>A0A2I2KJU7</accession>
<proteinExistence type="predicted"/>
<dbReference type="OrthoDB" id="3211418at2"/>
<dbReference type="GO" id="GO:0005886">
    <property type="term" value="C:plasma membrane"/>
    <property type="evidence" value="ECO:0007669"/>
    <property type="project" value="UniProtKB-SubCell"/>
</dbReference>
<evidence type="ECO:0000256" key="2">
    <source>
        <dbReference type="ARBA" id="ARBA00022475"/>
    </source>
</evidence>
<feature type="transmembrane region" description="Helical" evidence="8">
    <location>
        <begin position="186"/>
        <end position="207"/>
    </location>
</feature>
<evidence type="ECO:0000259" key="9">
    <source>
        <dbReference type="Pfam" id="PF00361"/>
    </source>
</evidence>
<comment type="subcellular location">
    <subcellularLocation>
        <location evidence="1">Cell membrane</location>
        <topology evidence="1">Multi-pass membrane protein</topology>
    </subcellularLocation>
    <subcellularLocation>
        <location evidence="7">Membrane</location>
        <topology evidence="7">Multi-pass membrane protein</topology>
    </subcellularLocation>
</comment>
<dbReference type="Proteomes" id="UP000234331">
    <property type="component" value="Unassembled WGS sequence"/>
</dbReference>
<keyword evidence="4 8" id="KW-1133">Transmembrane helix</keyword>
<feature type="transmembrane region" description="Helical" evidence="8">
    <location>
        <begin position="12"/>
        <end position="32"/>
    </location>
</feature>
<evidence type="ECO:0000256" key="8">
    <source>
        <dbReference type="SAM" id="Phobius"/>
    </source>
</evidence>
<evidence type="ECO:0000256" key="6">
    <source>
        <dbReference type="ARBA" id="ARBA00023136"/>
    </source>
</evidence>
<evidence type="ECO:0000313" key="11">
    <source>
        <dbReference type="Proteomes" id="UP000234331"/>
    </source>
</evidence>
<keyword evidence="11" id="KW-1185">Reference proteome</keyword>
<dbReference type="PANTHER" id="PTHR42682:SF3">
    <property type="entry name" value="FORMATE HYDROGENLYASE SUBUNIT 3-RELATED"/>
    <property type="match status" value="1"/>
</dbReference>
<keyword evidence="6 8" id="KW-0472">Membrane</keyword>
<feature type="transmembrane region" description="Helical" evidence="8">
    <location>
        <begin position="143"/>
        <end position="166"/>
    </location>
</feature>
<organism evidence="10 11">
    <name type="scientific">Frankia canadensis</name>
    <dbReference type="NCBI Taxonomy" id="1836972"/>
    <lineage>
        <taxon>Bacteria</taxon>
        <taxon>Bacillati</taxon>
        <taxon>Actinomycetota</taxon>
        <taxon>Actinomycetes</taxon>
        <taxon>Frankiales</taxon>
        <taxon>Frankiaceae</taxon>
        <taxon>Frankia</taxon>
    </lineage>
</organism>
<dbReference type="AlphaFoldDB" id="A0A2I2KJU7"/>
<keyword evidence="5" id="KW-0560">Oxidoreductase</keyword>
<evidence type="ECO:0000256" key="3">
    <source>
        <dbReference type="ARBA" id="ARBA00022692"/>
    </source>
</evidence>
<protein>
    <recommendedName>
        <fullName evidence="9">NADH:quinone oxidoreductase/Mrp antiporter transmembrane domain-containing protein</fullName>
    </recommendedName>
</protein>
<evidence type="ECO:0000256" key="1">
    <source>
        <dbReference type="ARBA" id="ARBA00004651"/>
    </source>
</evidence>
<evidence type="ECO:0000256" key="4">
    <source>
        <dbReference type="ARBA" id="ARBA00022989"/>
    </source>
</evidence>
<dbReference type="PANTHER" id="PTHR42682">
    <property type="entry name" value="HYDROGENASE-4 COMPONENT F"/>
    <property type="match status" value="1"/>
</dbReference>
<feature type="domain" description="NADH:quinone oxidoreductase/Mrp antiporter transmembrane" evidence="9">
    <location>
        <begin position="15"/>
        <end position="154"/>
    </location>
</feature>
<name>A0A2I2KJU7_9ACTN</name>
<dbReference type="Pfam" id="PF00361">
    <property type="entry name" value="Proton_antipo_M"/>
    <property type="match status" value="1"/>
</dbReference>
<sequence>MLLLADGRRATGTGLLLIGAVSALLGSLLGLIQPDARRGLGAVAVSVSGIVACGLAGGAPTSVAGAVLAWQVYAIGMAGALMVLSATEARRGPMTSAGAGGSFARTPRLAAAFLLLGLAVAGFPATLGFAGEDLLIEGARGSSSLLAVALAVATAANGATVMRWFFIGFTGRRDHMGETDLTTRELWVVTAALLALLVGGLAPGGLVPHGPEPSLGPGSADGALPTNTLIIRPAP</sequence>
<keyword evidence="2" id="KW-1003">Cell membrane</keyword>
<feature type="transmembrane region" description="Helical" evidence="8">
    <location>
        <begin position="63"/>
        <end position="84"/>
    </location>
</feature>
<dbReference type="InterPro" id="IPR052175">
    <property type="entry name" value="ComplexI-like_HydComp"/>
</dbReference>
<gene>
    <name evidence="10" type="ORF">FRACA_1190005</name>
</gene>
<dbReference type="EMBL" id="FZMO01000023">
    <property type="protein sequence ID" value="SNQ45924.1"/>
    <property type="molecule type" value="Genomic_DNA"/>
</dbReference>
<evidence type="ECO:0000256" key="5">
    <source>
        <dbReference type="ARBA" id="ARBA00023002"/>
    </source>
</evidence>
<evidence type="ECO:0000313" key="10">
    <source>
        <dbReference type="EMBL" id="SNQ45924.1"/>
    </source>
</evidence>
<dbReference type="RefSeq" id="WP_101830036.1">
    <property type="nucleotide sequence ID" value="NZ_FZMO01000023.1"/>
</dbReference>
<evidence type="ECO:0000256" key="7">
    <source>
        <dbReference type="RuleBase" id="RU000320"/>
    </source>
</evidence>
<reference evidence="10 11" key="1">
    <citation type="submission" date="2017-06" db="EMBL/GenBank/DDBJ databases">
        <authorList>
            <person name="Kim H.J."/>
            <person name="Triplett B.A."/>
        </authorList>
    </citation>
    <scope>NUCLEOTIDE SEQUENCE [LARGE SCALE GENOMIC DNA]</scope>
    <source>
        <strain evidence="10">FRACA_ARgP5</strain>
    </source>
</reference>
<dbReference type="InterPro" id="IPR001750">
    <property type="entry name" value="ND/Mrp_TM"/>
</dbReference>